<dbReference type="PANTHER" id="PTHR42695:SF5">
    <property type="entry name" value="GLUTAMINE AMIDOTRANSFERASE YLR126C-RELATED"/>
    <property type="match status" value="1"/>
</dbReference>
<dbReference type="Pfam" id="PF00117">
    <property type="entry name" value="GATase"/>
    <property type="match status" value="1"/>
</dbReference>
<feature type="domain" description="Glutamine amidotransferase" evidence="1">
    <location>
        <begin position="82"/>
        <end position="192"/>
    </location>
</feature>
<comment type="caution">
    <text evidence="2">The sequence shown here is derived from an EMBL/GenBank/DDBJ whole genome shotgun (WGS) entry which is preliminary data.</text>
</comment>
<dbReference type="PROSITE" id="PS51273">
    <property type="entry name" value="GATASE_TYPE_1"/>
    <property type="match status" value="1"/>
</dbReference>
<reference evidence="2 3" key="1">
    <citation type="submission" date="2014-12" db="EMBL/GenBank/DDBJ databases">
        <title>Genome sequencing of Photobacterium gaetbulicola AD005a.</title>
        <authorList>
            <person name="Adrian T.G.S."/>
            <person name="Chan K.G."/>
        </authorList>
    </citation>
    <scope>NUCLEOTIDE SEQUENCE [LARGE SCALE GENOMIC DNA]</scope>
    <source>
        <strain evidence="2 3">AD005a</strain>
    </source>
</reference>
<evidence type="ECO:0000313" key="2">
    <source>
        <dbReference type="EMBL" id="KHT65636.1"/>
    </source>
</evidence>
<dbReference type="AlphaFoldDB" id="A0A0B9H412"/>
<dbReference type="InterPro" id="IPR029062">
    <property type="entry name" value="Class_I_gatase-like"/>
</dbReference>
<dbReference type="SUPFAM" id="SSF52317">
    <property type="entry name" value="Class I glutamine amidotransferase-like"/>
    <property type="match status" value="1"/>
</dbReference>
<keyword evidence="2" id="KW-0808">Transferase</keyword>
<evidence type="ECO:0000259" key="1">
    <source>
        <dbReference type="Pfam" id="PF00117"/>
    </source>
</evidence>
<dbReference type="Gene3D" id="3.40.50.880">
    <property type="match status" value="1"/>
</dbReference>
<name>A0A0B9H412_9GAMM</name>
<keyword evidence="2" id="KW-0315">Glutamine amidotransferase</keyword>
<accession>A0A0B9H412</accession>
<dbReference type="PANTHER" id="PTHR42695">
    <property type="entry name" value="GLUTAMINE AMIDOTRANSFERASE YLR126C-RELATED"/>
    <property type="match status" value="1"/>
</dbReference>
<proteinExistence type="predicted"/>
<sequence>MKLGVLLCDDVRPELQAKHGNYPAMFSNLFAAVDPSITLQFYQVIDGQYPQSLSECDGYLTSGSRYSVYEQSRWINVFQGFVHQLYFQHIPLAGICFGHQMIAQALAGEVIQSDRGWGIGATQAGLDVPLIQQPPWLTDPPSKITLLVSHQDQVIRPPENSKILAGSDFCPNSMMLVGEHFLGIQGHPEFTPEYLFDLIEFRKSTYPALTYQNAVDSLEQPTDHLQMTQWIIQFFRYRQRLSHQQIFNNTE</sequence>
<dbReference type="GO" id="GO:0005829">
    <property type="term" value="C:cytosol"/>
    <property type="evidence" value="ECO:0007669"/>
    <property type="project" value="TreeGrafter"/>
</dbReference>
<protein>
    <submittedName>
        <fullName evidence="2">Glutamine amidotransferase</fullName>
    </submittedName>
</protein>
<dbReference type="InterPro" id="IPR044992">
    <property type="entry name" value="ChyE-like"/>
</dbReference>
<dbReference type="RefSeq" id="WP_039456135.1">
    <property type="nucleotide sequence ID" value="NZ_JWLZ01000001.1"/>
</dbReference>
<organism evidence="2 3">
    <name type="scientific">Photobacterium gaetbulicola</name>
    <dbReference type="NCBI Taxonomy" id="1295392"/>
    <lineage>
        <taxon>Bacteria</taxon>
        <taxon>Pseudomonadati</taxon>
        <taxon>Pseudomonadota</taxon>
        <taxon>Gammaproteobacteria</taxon>
        <taxon>Vibrionales</taxon>
        <taxon>Vibrionaceae</taxon>
        <taxon>Photobacterium</taxon>
    </lineage>
</organism>
<dbReference type="EMBL" id="JWLZ01000001">
    <property type="protein sequence ID" value="KHT65636.1"/>
    <property type="molecule type" value="Genomic_DNA"/>
</dbReference>
<evidence type="ECO:0000313" key="3">
    <source>
        <dbReference type="Proteomes" id="UP000031278"/>
    </source>
</evidence>
<dbReference type="InterPro" id="IPR017926">
    <property type="entry name" value="GATASE"/>
</dbReference>
<dbReference type="GO" id="GO:0016740">
    <property type="term" value="F:transferase activity"/>
    <property type="evidence" value="ECO:0007669"/>
    <property type="project" value="UniProtKB-KW"/>
</dbReference>
<dbReference type="Proteomes" id="UP000031278">
    <property type="component" value="Unassembled WGS sequence"/>
</dbReference>
<gene>
    <name evidence="2" type="ORF">RJ45_00375</name>
</gene>
<dbReference type="CDD" id="cd01741">
    <property type="entry name" value="GATase1_1"/>
    <property type="match status" value="1"/>
</dbReference>